<dbReference type="PATRIC" id="fig|43658.5.peg.3080"/>
<sequence>MPVQASYIMVIIIWSTTPLGIVISSTGMSPTLSVFLRMALALVLCCVIVLIGRYRVPMSPRAWALYGYSSLGIFGGMLLSYLAAQTVPSGVISLIFGLAPVLSGLLAQRLLNEARFSLIKWLGLALSMVGLYLVCMSQLSELALAPLGLLYVFGAVSCFSLSGVMIKRVQLAIHPLASTFGALLLVTPMFGLVWWLTDGQLSIDNWQMSAVLATVYLSVFGSLVGFIAYFHVLQKLKASTVALTTLITPGFAMLLGAWLNNEQITPTLLTGAAVIMVSLAVFQFGDSGWTGVANRLRRRLL</sequence>
<feature type="transmembrane region" description="Helical" evidence="6">
    <location>
        <begin position="7"/>
        <end position="28"/>
    </location>
</feature>
<keyword evidence="5 6" id="KW-0472">Membrane</keyword>
<dbReference type="OrthoDB" id="9776210at2"/>
<evidence type="ECO:0000256" key="6">
    <source>
        <dbReference type="SAM" id="Phobius"/>
    </source>
</evidence>
<evidence type="ECO:0000313" key="9">
    <source>
        <dbReference type="Proteomes" id="UP000033452"/>
    </source>
</evidence>
<feature type="transmembrane region" description="Helical" evidence="6">
    <location>
        <begin position="208"/>
        <end position="229"/>
    </location>
</feature>
<evidence type="ECO:0000313" key="8">
    <source>
        <dbReference type="EMBL" id="KJZ07723.1"/>
    </source>
</evidence>
<keyword evidence="9" id="KW-1185">Reference proteome</keyword>
<feature type="transmembrane region" description="Helical" evidence="6">
    <location>
        <begin position="145"/>
        <end position="164"/>
    </location>
</feature>
<keyword evidence="4 6" id="KW-1133">Transmembrane helix</keyword>
<dbReference type="PANTHER" id="PTHR32322:SF2">
    <property type="entry name" value="EAMA DOMAIN-CONTAINING PROTEIN"/>
    <property type="match status" value="1"/>
</dbReference>
<accession>A0A0F4QJ37</accession>
<dbReference type="PANTHER" id="PTHR32322">
    <property type="entry name" value="INNER MEMBRANE TRANSPORTER"/>
    <property type="match status" value="1"/>
</dbReference>
<dbReference type="SUPFAM" id="SSF103481">
    <property type="entry name" value="Multidrug resistance efflux transporter EmrE"/>
    <property type="match status" value="2"/>
</dbReference>
<gene>
    <name evidence="8" type="ORF">TW77_14560</name>
</gene>
<comment type="caution">
    <text evidence="8">The sequence shown here is derived from an EMBL/GenBank/DDBJ whole genome shotgun (WGS) entry which is preliminary data.</text>
</comment>
<comment type="similarity">
    <text evidence="2">Belongs to the EamA transporter family.</text>
</comment>
<comment type="subcellular location">
    <subcellularLocation>
        <location evidence="1">Membrane</location>
        <topology evidence="1">Multi-pass membrane protein</topology>
    </subcellularLocation>
</comment>
<dbReference type="GO" id="GO:0016020">
    <property type="term" value="C:membrane"/>
    <property type="evidence" value="ECO:0007669"/>
    <property type="project" value="UniProtKB-SubCell"/>
</dbReference>
<organism evidence="8 9">
    <name type="scientific">Pseudoalteromonas rubra</name>
    <dbReference type="NCBI Taxonomy" id="43658"/>
    <lineage>
        <taxon>Bacteria</taxon>
        <taxon>Pseudomonadati</taxon>
        <taxon>Pseudomonadota</taxon>
        <taxon>Gammaproteobacteria</taxon>
        <taxon>Alteromonadales</taxon>
        <taxon>Pseudoalteromonadaceae</taxon>
        <taxon>Pseudoalteromonas</taxon>
    </lineage>
</organism>
<evidence type="ECO:0000256" key="2">
    <source>
        <dbReference type="ARBA" id="ARBA00007362"/>
    </source>
</evidence>
<dbReference type="Proteomes" id="UP000033452">
    <property type="component" value="Unassembled WGS sequence"/>
</dbReference>
<evidence type="ECO:0000256" key="1">
    <source>
        <dbReference type="ARBA" id="ARBA00004141"/>
    </source>
</evidence>
<proteinExistence type="inferred from homology"/>
<dbReference type="Pfam" id="PF00892">
    <property type="entry name" value="EamA"/>
    <property type="match status" value="2"/>
</dbReference>
<evidence type="ECO:0000256" key="5">
    <source>
        <dbReference type="ARBA" id="ARBA00023136"/>
    </source>
</evidence>
<dbReference type="InterPro" id="IPR000620">
    <property type="entry name" value="EamA_dom"/>
</dbReference>
<dbReference type="AlphaFoldDB" id="A0A0F4QJ37"/>
<evidence type="ECO:0000259" key="7">
    <source>
        <dbReference type="Pfam" id="PF00892"/>
    </source>
</evidence>
<dbReference type="EMBL" id="JXYA01000032">
    <property type="protein sequence ID" value="KJZ07723.1"/>
    <property type="molecule type" value="Genomic_DNA"/>
</dbReference>
<dbReference type="InterPro" id="IPR050638">
    <property type="entry name" value="AA-Vitamin_Transporters"/>
</dbReference>
<feature type="transmembrane region" description="Helical" evidence="6">
    <location>
        <begin position="119"/>
        <end position="139"/>
    </location>
</feature>
<reference evidence="8 9" key="1">
    <citation type="journal article" date="2015" name="BMC Genomics">
        <title>Genome mining reveals unlocked bioactive potential of marine Gram-negative bacteria.</title>
        <authorList>
            <person name="Machado H."/>
            <person name="Sonnenschein E.C."/>
            <person name="Melchiorsen J."/>
            <person name="Gram L."/>
        </authorList>
    </citation>
    <scope>NUCLEOTIDE SEQUENCE [LARGE SCALE GENOMIC DNA]</scope>
    <source>
        <strain evidence="8 9">S2471</strain>
    </source>
</reference>
<feature type="transmembrane region" description="Helical" evidence="6">
    <location>
        <begin position="63"/>
        <end position="84"/>
    </location>
</feature>
<feature type="domain" description="EamA" evidence="7">
    <location>
        <begin position="147"/>
        <end position="281"/>
    </location>
</feature>
<name>A0A0F4QJ37_9GAMM</name>
<dbReference type="RefSeq" id="WP_046005716.1">
    <property type="nucleotide sequence ID" value="NZ_JXYA01000032.1"/>
</dbReference>
<feature type="domain" description="EamA" evidence="7">
    <location>
        <begin position="8"/>
        <end position="134"/>
    </location>
</feature>
<feature type="transmembrane region" description="Helical" evidence="6">
    <location>
        <begin position="34"/>
        <end position="51"/>
    </location>
</feature>
<evidence type="ECO:0000256" key="3">
    <source>
        <dbReference type="ARBA" id="ARBA00022692"/>
    </source>
</evidence>
<feature type="transmembrane region" description="Helical" evidence="6">
    <location>
        <begin position="90"/>
        <end position="107"/>
    </location>
</feature>
<dbReference type="InterPro" id="IPR037185">
    <property type="entry name" value="EmrE-like"/>
</dbReference>
<protein>
    <submittedName>
        <fullName evidence="8">Membrane protein</fullName>
    </submittedName>
</protein>
<keyword evidence="3 6" id="KW-0812">Transmembrane</keyword>
<feature type="transmembrane region" description="Helical" evidence="6">
    <location>
        <begin position="176"/>
        <end position="196"/>
    </location>
</feature>
<feature type="transmembrane region" description="Helical" evidence="6">
    <location>
        <begin position="271"/>
        <end position="292"/>
    </location>
</feature>
<evidence type="ECO:0000256" key="4">
    <source>
        <dbReference type="ARBA" id="ARBA00022989"/>
    </source>
</evidence>
<feature type="transmembrane region" description="Helical" evidence="6">
    <location>
        <begin position="241"/>
        <end position="259"/>
    </location>
</feature>